<sequence length="137" mass="15057">MQTPFFFKSPRLRANPVQQQPIGYCVPNRNSHSSADDEFYVHSSSSCPPAPKLPRPAPPAPAPHAINPHTNNNSNNNPFNDSIITPVKRSEKALGKMRRFSGRSSSLAAPIGGVDSNHIQLNHNLHDLDNQHPTSHN</sequence>
<reference evidence="2" key="2">
    <citation type="submission" date="2016-05" db="EMBL/GenBank/DDBJ databases">
        <title>Comparative analysis highlights variable genome content of wheat rusts and divergence of the mating loci.</title>
        <authorList>
            <person name="Cuomo C.A."/>
            <person name="Bakkeren G."/>
            <person name="Szabo L."/>
            <person name="Khalil H."/>
            <person name="Joly D."/>
            <person name="Goldberg J."/>
            <person name="Young S."/>
            <person name="Zeng Q."/>
            <person name="Fellers J."/>
        </authorList>
    </citation>
    <scope>NUCLEOTIDE SEQUENCE [LARGE SCALE GENOMIC DNA]</scope>
    <source>
        <strain evidence="2">1-1 BBBD Race 1</strain>
    </source>
</reference>
<evidence type="ECO:0000313" key="4">
    <source>
        <dbReference type="Proteomes" id="UP000005240"/>
    </source>
</evidence>
<name>A0A0C4F281_PUCT1</name>
<reference evidence="3 4" key="3">
    <citation type="journal article" date="2017" name="G3 (Bethesda)">
        <title>Comparative analysis highlights variable genome content of wheat rusts and divergence of the mating loci.</title>
        <authorList>
            <person name="Cuomo C.A."/>
            <person name="Bakkeren G."/>
            <person name="Khalil H.B."/>
            <person name="Panwar V."/>
            <person name="Joly D."/>
            <person name="Linning R."/>
            <person name="Sakthikumar S."/>
            <person name="Song X."/>
            <person name="Adiconis X."/>
            <person name="Fan L."/>
            <person name="Goldberg J.M."/>
            <person name="Levin J.Z."/>
            <person name="Young S."/>
            <person name="Zeng Q."/>
            <person name="Anikster Y."/>
            <person name="Bruce M."/>
            <person name="Wang M."/>
            <person name="Yin C."/>
            <person name="McCallum B."/>
            <person name="Szabo L.J."/>
            <person name="Hulbert S."/>
            <person name="Chen X."/>
            <person name="Fellers J.P."/>
        </authorList>
    </citation>
    <scope>NUCLEOTIDE SEQUENCE</scope>
    <source>
        <strain evidence="4">Isolate 1-1 / race 1 (BBBD)</strain>
        <strain evidence="3">isolate 1-1 / race 1 (BBBD)</strain>
    </source>
</reference>
<reference evidence="3" key="4">
    <citation type="submission" date="2025-05" db="UniProtKB">
        <authorList>
            <consortium name="EnsemblFungi"/>
        </authorList>
    </citation>
    <scope>IDENTIFICATION</scope>
    <source>
        <strain evidence="3">isolate 1-1 / race 1 (BBBD)</strain>
    </source>
</reference>
<evidence type="ECO:0000313" key="2">
    <source>
        <dbReference type="EMBL" id="OAV95229.1"/>
    </source>
</evidence>
<evidence type="ECO:0000256" key="1">
    <source>
        <dbReference type="SAM" id="MobiDB-lite"/>
    </source>
</evidence>
<dbReference type="VEuPathDB" id="FungiDB:PTTG_07202"/>
<dbReference type="EMBL" id="ADAS02000031">
    <property type="protein sequence ID" value="OAV95229.1"/>
    <property type="molecule type" value="Genomic_DNA"/>
</dbReference>
<protein>
    <submittedName>
        <fullName evidence="2 3">Uncharacterized protein</fullName>
    </submittedName>
</protein>
<gene>
    <name evidence="2" type="ORF">PTTG_07202</name>
</gene>
<proteinExistence type="predicted"/>
<keyword evidence="4" id="KW-1185">Reference proteome</keyword>
<dbReference type="AlphaFoldDB" id="A0A0C4F281"/>
<feature type="region of interest" description="Disordered" evidence="1">
    <location>
        <begin position="1"/>
        <end position="88"/>
    </location>
</feature>
<organism evidence="2">
    <name type="scientific">Puccinia triticina (isolate 1-1 / race 1 (BBBD))</name>
    <name type="common">Brown leaf rust fungus</name>
    <dbReference type="NCBI Taxonomy" id="630390"/>
    <lineage>
        <taxon>Eukaryota</taxon>
        <taxon>Fungi</taxon>
        <taxon>Dikarya</taxon>
        <taxon>Basidiomycota</taxon>
        <taxon>Pucciniomycotina</taxon>
        <taxon>Pucciniomycetes</taxon>
        <taxon>Pucciniales</taxon>
        <taxon>Pucciniaceae</taxon>
        <taxon>Puccinia</taxon>
    </lineage>
</organism>
<dbReference type="Proteomes" id="UP000005240">
    <property type="component" value="Unassembled WGS sequence"/>
</dbReference>
<feature type="compositionally biased region" description="Low complexity" evidence="1">
    <location>
        <begin position="63"/>
        <end position="80"/>
    </location>
</feature>
<reference evidence="2" key="1">
    <citation type="submission" date="2009-11" db="EMBL/GenBank/DDBJ databases">
        <authorList>
            <consortium name="The Broad Institute Genome Sequencing Platform"/>
            <person name="Ward D."/>
            <person name="Feldgarden M."/>
            <person name="Earl A."/>
            <person name="Young S.K."/>
            <person name="Zeng Q."/>
            <person name="Koehrsen M."/>
            <person name="Alvarado L."/>
            <person name="Berlin A."/>
            <person name="Bochicchio J."/>
            <person name="Borenstein D."/>
            <person name="Chapman S.B."/>
            <person name="Chen Z."/>
            <person name="Engels R."/>
            <person name="Freedman E."/>
            <person name="Gellesch M."/>
            <person name="Goldberg J."/>
            <person name="Griggs A."/>
            <person name="Gujja S."/>
            <person name="Heilman E."/>
            <person name="Heiman D."/>
            <person name="Hepburn T."/>
            <person name="Howarth C."/>
            <person name="Jen D."/>
            <person name="Larson L."/>
            <person name="Lewis B."/>
            <person name="Mehta T."/>
            <person name="Park D."/>
            <person name="Pearson M."/>
            <person name="Roberts A."/>
            <person name="Saif S."/>
            <person name="Shea T."/>
            <person name="Shenoy N."/>
            <person name="Sisk P."/>
            <person name="Stolte C."/>
            <person name="Sykes S."/>
            <person name="Thomson T."/>
            <person name="Walk T."/>
            <person name="White J."/>
            <person name="Yandava C."/>
            <person name="Izard J."/>
            <person name="Baranova O.V."/>
            <person name="Blanton J.M."/>
            <person name="Tanner A.C."/>
            <person name="Dewhirst F.E."/>
            <person name="Haas B."/>
            <person name="Nusbaum C."/>
            <person name="Birren B."/>
        </authorList>
    </citation>
    <scope>NUCLEOTIDE SEQUENCE [LARGE SCALE GENOMIC DNA]</scope>
    <source>
        <strain evidence="2">1-1 BBBD Race 1</strain>
    </source>
</reference>
<feature type="compositionally biased region" description="Pro residues" evidence="1">
    <location>
        <begin position="48"/>
        <end position="62"/>
    </location>
</feature>
<dbReference type="EnsemblFungi" id="PTTG_07202-t43_1">
    <property type="protein sequence ID" value="PTTG_07202-t43_1-p1"/>
    <property type="gene ID" value="PTTG_07202"/>
</dbReference>
<accession>A0A0C4F281</accession>
<evidence type="ECO:0000313" key="3">
    <source>
        <dbReference type="EnsemblFungi" id="PTTG_07202-t43_1-p1"/>
    </source>
</evidence>